<reference evidence="2 3" key="1">
    <citation type="submission" date="2018-02" db="EMBL/GenBank/DDBJ databases">
        <title>Genome sequence of the basidiomycete white-rot fungus Phlebia centrifuga.</title>
        <authorList>
            <person name="Granchi Z."/>
            <person name="Peng M."/>
            <person name="de Vries R.P."/>
            <person name="Hilden K."/>
            <person name="Makela M.R."/>
            <person name="Grigoriev I."/>
            <person name="Riley R."/>
        </authorList>
    </citation>
    <scope>NUCLEOTIDE SEQUENCE [LARGE SCALE GENOMIC DNA]</scope>
    <source>
        <strain evidence="2 3">FBCC195</strain>
    </source>
</reference>
<evidence type="ECO:0000313" key="3">
    <source>
        <dbReference type="Proteomes" id="UP000186601"/>
    </source>
</evidence>
<feature type="transmembrane region" description="Helical" evidence="1">
    <location>
        <begin position="53"/>
        <end position="74"/>
    </location>
</feature>
<keyword evidence="1" id="KW-1133">Transmembrane helix</keyword>
<gene>
    <name evidence="2" type="ORF">PHLCEN_2v7392</name>
</gene>
<proteinExistence type="predicted"/>
<keyword evidence="1" id="KW-0812">Transmembrane</keyword>
<dbReference type="EMBL" id="MLYV02000737">
    <property type="protein sequence ID" value="PSR78518.1"/>
    <property type="molecule type" value="Genomic_DNA"/>
</dbReference>
<keyword evidence="1" id="KW-0472">Membrane</keyword>
<name>A0A2R6NWR6_9APHY</name>
<keyword evidence="3" id="KW-1185">Reference proteome</keyword>
<evidence type="ECO:0000256" key="1">
    <source>
        <dbReference type="SAM" id="Phobius"/>
    </source>
</evidence>
<protein>
    <submittedName>
        <fullName evidence="2">Uncharacterized protein</fullName>
    </submittedName>
</protein>
<dbReference type="AlphaFoldDB" id="A0A2R6NWR6"/>
<dbReference type="Proteomes" id="UP000186601">
    <property type="component" value="Unassembled WGS sequence"/>
</dbReference>
<sequence length="83" mass="9201">MSLYRLPIRIAQGREIAAFLVHVIRSGGVLQVLQDANVNWRMRSILEGYLRTLVIFGEMKASMLIVIASLMLSLGRNLSGSGK</sequence>
<organism evidence="2 3">
    <name type="scientific">Hermanssonia centrifuga</name>
    <dbReference type="NCBI Taxonomy" id="98765"/>
    <lineage>
        <taxon>Eukaryota</taxon>
        <taxon>Fungi</taxon>
        <taxon>Dikarya</taxon>
        <taxon>Basidiomycota</taxon>
        <taxon>Agaricomycotina</taxon>
        <taxon>Agaricomycetes</taxon>
        <taxon>Polyporales</taxon>
        <taxon>Meruliaceae</taxon>
        <taxon>Hermanssonia</taxon>
    </lineage>
</organism>
<accession>A0A2R6NWR6</accession>
<evidence type="ECO:0000313" key="2">
    <source>
        <dbReference type="EMBL" id="PSR78518.1"/>
    </source>
</evidence>
<comment type="caution">
    <text evidence="2">The sequence shown here is derived from an EMBL/GenBank/DDBJ whole genome shotgun (WGS) entry which is preliminary data.</text>
</comment>